<keyword evidence="3" id="KW-1185">Reference proteome</keyword>
<comment type="caution">
    <text evidence="2">The sequence shown here is derived from an EMBL/GenBank/DDBJ whole genome shotgun (WGS) entry which is preliminary data.</text>
</comment>
<dbReference type="InterPro" id="IPR038717">
    <property type="entry name" value="Tc1-like_DDE_dom"/>
</dbReference>
<feature type="domain" description="Tc1-like transposase DDE" evidence="1">
    <location>
        <begin position="13"/>
        <end position="108"/>
    </location>
</feature>
<proteinExistence type="predicted"/>
<organism evidence="2 3">
    <name type="scientific">Paeniroseomonas aquatica</name>
    <dbReference type="NCBI Taxonomy" id="373043"/>
    <lineage>
        <taxon>Bacteria</taxon>
        <taxon>Pseudomonadati</taxon>
        <taxon>Pseudomonadota</taxon>
        <taxon>Alphaproteobacteria</taxon>
        <taxon>Acetobacterales</taxon>
        <taxon>Acetobacteraceae</taxon>
        <taxon>Paeniroseomonas</taxon>
    </lineage>
</organism>
<name>A0ABT8A3V2_9PROT</name>
<reference evidence="3" key="1">
    <citation type="journal article" date="2019" name="Int. J. Syst. Evol. Microbiol.">
        <title>The Global Catalogue of Microorganisms (GCM) 10K type strain sequencing project: providing services to taxonomists for standard genome sequencing and annotation.</title>
        <authorList>
            <consortium name="The Broad Institute Genomics Platform"/>
            <consortium name="The Broad Institute Genome Sequencing Center for Infectious Disease"/>
            <person name="Wu L."/>
            <person name="Ma J."/>
        </authorList>
    </citation>
    <scope>NUCLEOTIDE SEQUENCE [LARGE SCALE GENOMIC DNA]</scope>
    <source>
        <strain evidence="3">CECT 7131</strain>
    </source>
</reference>
<evidence type="ECO:0000313" key="2">
    <source>
        <dbReference type="EMBL" id="MDN3564379.1"/>
    </source>
</evidence>
<sequence>MAVAKAHPEAEVQLWCQDEARVGQKGRGARVWFERGVRSEGVIDHRYASAWLYGAVRPGTDEAFALVMTEVGAAAMQAFLNRFAATLPNGVHAALMLDGAGWHTAGAIVVPDNVSLVLRLDSRSCASCQRWTASSTGGIARNYRRRPSAGRMESRRRSADLVRIVKDEHLGIWQGMVWVAERTHNEWSS</sequence>
<dbReference type="EMBL" id="JAUFPN010000080">
    <property type="protein sequence ID" value="MDN3564379.1"/>
    <property type="molecule type" value="Genomic_DNA"/>
</dbReference>
<accession>A0ABT8A3V2</accession>
<evidence type="ECO:0000259" key="1">
    <source>
        <dbReference type="Pfam" id="PF13358"/>
    </source>
</evidence>
<dbReference type="Proteomes" id="UP001529369">
    <property type="component" value="Unassembled WGS sequence"/>
</dbReference>
<dbReference type="Pfam" id="PF13358">
    <property type="entry name" value="DDE_3"/>
    <property type="match status" value="1"/>
</dbReference>
<dbReference type="RefSeq" id="WP_290316178.1">
    <property type="nucleotide sequence ID" value="NZ_JAUFPN010000080.1"/>
</dbReference>
<evidence type="ECO:0000313" key="3">
    <source>
        <dbReference type="Proteomes" id="UP001529369"/>
    </source>
</evidence>
<protein>
    <submittedName>
        <fullName evidence="2">Transposase</fullName>
    </submittedName>
</protein>
<gene>
    <name evidence="2" type="ORF">QWZ14_08360</name>
</gene>